<comment type="similarity">
    <text evidence="1 4">Belongs to the glycosyl hydrolase 43 family.</text>
</comment>
<evidence type="ECO:0000313" key="6">
    <source>
        <dbReference type="EMBL" id="GAA3990383.1"/>
    </source>
</evidence>
<dbReference type="PANTHER" id="PTHR22925">
    <property type="entry name" value="GLYCOSYL HYDROLASE 43 FAMILY MEMBER"/>
    <property type="match status" value="1"/>
</dbReference>
<dbReference type="PANTHER" id="PTHR22925:SF3">
    <property type="entry name" value="GLYCOSYL HYDROLASE FAMILY PROTEIN 43"/>
    <property type="match status" value="1"/>
</dbReference>
<dbReference type="CDD" id="cd18825">
    <property type="entry name" value="GH43_CtGH43-like"/>
    <property type="match status" value="1"/>
</dbReference>
<evidence type="ECO:0000256" key="2">
    <source>
        <dbReference type="ARBA" id="ARBA00022801"/>
    </source>
</evidence>
<proteinExistence type="inferred from homology"/>
<gene>
    <name evidence="6" type="ORF">GCM10022210_49980</name>
</gene>
<evidence type="ECO:0000256" key="3">
    <source>
        <dbReference type="ARBA" id="ARBA00023295"/>
    </source>
</evidence>
<evidence type="ECO:0000256" key="5">
    <source>
        <dbReference type="SAM" id="SignalP"/>
    </source>
</evidence>
<dbReference type="Proteomes" id="UP001500742">
    <property type="component" value="Unassembled WGS sequence"/>
</dbReference>
<dbReference type="GO" id="GO:0016787">
    <property type="term" value="F:hydrolase activity"/>
    <property type="evidence" value="ECO:0007669"/>
    <property type="project" value="UniProtKB-KW"/>
</dbReference>
<name>A0ABP7QZW6_9SPHI</name>
<accession>A0ABP7QZW6</accession>
<keyword evidence="3 4" id="KW-0326">Glycosidase</keyword>
<comment type="caution">
    <text evidence="6">The sequence shown here is derived from an EMBL/GenBank/DDBJ whole genome shotgun (WGS) entry which is preliminary data.</text>
</comment>
<keyword evidence="7" id="KW-1185">Reference proteome</keyword>
<protein>
    <submittedName>
        <fullName evidence="6">Glycoside hydrolase family 43 protein</fullName>
    </submittedName>
</protein>
<dbReference type="InterPro" id="IPR006710">
    <property type="entry name" value="Glyco_hydro_43"/>
</dbReference>
<keyword evidence="2 4" id="KW-0378">Hydrolase</keyword>
<feature type="chain" id="PRO_5045708212" evidence="5">
    <location>
        <begin position="22"/>
        <end position="334"/>
    </location>
</feature>
<evidence type="ECO:0000256" key="1">
    <source>
        <dbReference type="ARBA" id="ARBA00009865"/>
    </source>
</evidence>
<feature type="signal peptide" evidence="5">
    <location>
        <begin position="1"/>
        <end position="21"/>
    </location>
</feature>
<reference evidence="7" key="1">
    <citation type="journal article" date="2019" name="Int. J. Syst. Evol. Microbiol.">
        <title>The Global Catalogue of Microorganisms (GCM) 10K type strain sequencing project: providing services to taxonomists for standard genome sequencing and annotation.</title>
        <authorList>
            <consortium name="The Broad Institute Genomics Platform"/>
            <consortium name="The Broad Institute Genome Sequencing Center for Infectious Disease"/>
            <person name="Wu L."/>
            <person name="Ma J."/>
        </authorList>
    </citation>
    <scope>NUCLEOTIDE SEQUENCE [LARGE SCALE GENOMIC DNA]</scope>
    <source>
        <strain evidence="7">JCM 16601</strain>
    </source>
</reference>
<sequence length="334" mass="37661">MKKKHISLIALLIVIKSLAFANTNSLIADTLVHGKVLSDTDGKPVNAHGPGVMYHQGVYYLFGEIKNGKTWLVPGQNWEDYRVPAGGISCYSSVDLKHWKYRGVALKPTVNDPGSDLDTGRVIERPKVIYNERTKKFVMWMHIDKNDYNYSRGGVAISDSPVGPYRYLGSVKPNDQMLRDMTLYKDDDGKAYLVYSSEDNNTMHVCLLSDDYLKPTKTYSRIFENQKRESPAIFKNEGKYYLITSGCTGWSPNAASYAVADKVTGPWTQQGNPCKGLNAEVTFFSQGAFVLPVIDKPGRFIFMGDVWNKTDLERSTYLWLPLHVNNGKIEIYNP</sequence>
<keyword evidence="5" id="KW-0732">Signal</keyword>
<dbReference type="RefSeq" id="WP_259086722.1">
    <property type="nucleotide sequence ID" value="NZ_BAAAZC010000031.1"/>
</dbReference>
<dbReference type="EMBL" id="BAAAZC010000031">
    <property type="protein sequence ID" value="GAA3990383.1"/>
    <property type="molecule type" value="Genomic_DNA"/>
</dbReference>
<dbReference type="Gene3D" id="2.115.10.20">
    <property type="entry name" value="Glycosyl hydrolase domain, family 43"/>
    <property type="match status" value="1"/>
</dbReference>
<organism evidence="6 7">
    <name type="scientific">Mucilaginibacter dorajii</name>
    <dbReference type="NCBI Taxonomy" id="692994"/>
    <lineage>
        <taxon>Bacteria</taxon>
        <taxon>Pseudomonadati</taxon>
        <taxon>Bacteroidota</taxon>
        <taxon>Sphingobacteriia</taxon>
        <taxon>Sphingobacteriales</taxon>
        <taxon>Sphingobacteriaceae</taxon>
        <taxon>Mucilaginibacter</taxon>
    </lineage>
</organism>
<dbReference type="InterPro" id="IPR023296">
    <property type="entry name" value="Glyco_hydro_beta-prop_sf"/>
</dbReference>
<dbReference type="Pfam" id="PF04616">
    <property type="entry name" value="Glyco_hydro_43"/>
    <property type="match status" value="1"/>
</dbReference>
<evidence type="ECO:0000313" key="7">
    <source>
        <dbReference type="Proteomes" id="UP001500742"/>
    </source>
</evidence>
<evidence type="ECO:0000256" key="4">
    <source>
        <dbReference type="RuleBase" id="RU361187"/>
    </source>
</evidence>
<dbReference type="SUPFAM" id="SSF75005">
    <property type="entry name" value="Arabinanase/levansucrase/invertase"/>
    <property type="match status" value="1"/>
</dbReference>